<name>A0ACB7GUM0_MANES</name>
<evidence type="ECO:0000313" key="1">
    <source>
        <dbReference type="EMBL" id="KAG8643915.1"/>
    </source>
</evidence>
<reference evidence="2" key="1">
    <citation type="journal article" date="2016" name="Nat. Biotechnol.">
        <title>Sequencing wild and cultivated cassava and related species reveals extensive interspecific hybridization and genetic diversity.</title>
        <authorList>
            <person name="Bredeson J.V."/>
            <person name="Lyons J.B."/>
            <person name="Prochnik S.E."/>
            <person name="Wu G.A."/>
            <person name="Ha C.M."/>
            <person name="Edsinger-Gonzales E."/>
            <person name="Grimwood J."/>
            <person name="Schmutz J."/>
            <person name="Rabbi I.Y."/>
            <person name="Egesi C."/>
            <person name="Nauluvula P."/>
            <person name="Lebot V."/>
            <person name="Ndunguru J."/>
            <person name="Mkamilo G."/>
            <person name="Bart R.S."/>
            <person name="Setter T.L."/>
            <person name="Gleadow R.M."/>
            <person name="Kulakow P."/>
            <person name="Ferguson M.E."/>
            <person name="Rounsley S."/>
            <person name="Rokhsar D.S."/>
        </authorList>
    </citation>
    <scope>NUCLEOTIDE SEQUENCE [LARGE SCALE GENOMIC DNA]</scope>
    <source>
        <strain evidence="2">cv. AM560-2</strain>
    </source>
</reference>
<dbReference type="EMBL" id="CM004397">
    <property type="protein sequence ID" value="KAG8643915.1"/>
    <property type="molecule type" value="Genomic_DNA"/>
</dbReference>
<keyword evidence="2" id="KW-1185">Reference proteome</keyword>
<comment type="caution">
    <text evidence="1">The sequence shown here is derived from an EMBL/GenBank/DDBJ whole genome shotgun (WGS) entry which is preliminary data.</text>
</comment>
<dbReference type="Proteomes" id="UP000091857">
    <property type="component" value="Chromosome 11"/>
</dbReference>
<accession>A0ACB7GUM0</accession>
<protein>
    <submittedName>
        <fullName evidence="1">Uncharacterized protein</fullName>
    </submittedName>
</protein>
<sequence>MRLLGWMHNKLRHTSIEPFKDFTIAKSPLNDKVSYIRPRFASRHEACDDTLSEVEAKSAEGNYEDETSDAMPELFHGFLAIGTLGSKQVNSEPATPTFPMSLEDIGDEKVEVIVNDLKLINDELEKFLDAEAEEGCNGSLARSSYVSTITLSGMQMEGANADNYGSTAICPLQGYLFGSSIEVPETPVELKKEKTSLGEMFRRTKIADESSTGTEGKGEMHAKQAHKSAKHLIRKILGKFHTSRNPAPSTNEAANSVSTKKKLNKVLRMLHRKVHPENPLTEKEFTKFHEENINKTLHKNAELVHLDEDNRKILPGRKSMEGKQCDKNNLKLFQYGLSGSKSSGNGEYWIKTDADYVVLEL</sequence>
<organism evidence="1 2">
    <name type="scientific">Manihot esculenta</name>
    <name type="common">Cassava</name>
    <name type="synonym">Jatropha manihot</name>
    <dbReference type="NCBI Taxonomy" id="3983"/>
    <lineage>
        <taxon>Eukaryota</taxon>
        <taxon>Viridiplantae</taxon>
        <taxon>Streptophyta</taxon>
        <taxon>Embryophyta</taxon>
        <taxon>Tracheophyta</taxon>
        <taxon>Spermatophyta</taxon>
        <taxon>Magnoliopsida</taxon>
        <taxon>eudicotyledons</taxon>
        <taxon>Gunneridae</taxon>
        <taxon>Pentapetalae</taxon>
        <taxon>rosids</taxon>
        <taxon>fabids</taxon>
        <taxon>Malpighiales</taxon>
        <taxon>Euphorbiaceae</taxon>
        <taxon>Crotonoideae</taxon>
        <taxon>Manihoteae</taxon>
        <taxon>Manihot</taxon>
    </lineage>
</organism>
<gene>
    <name evidence="1" type="ORF">MANES_11G086900v8</name>
</gene>
<evidence type="ECO:0000313" key="2">
    <source>
        <dbReference type="Proteomes" id="UP000091857"/>
    </source>
</evidence>
<proteinExistence type="predicted"/>